<dbReference type="Gene3D" id="2.130.10.10">
    <property type="entry name" value="YVTN repeat-like/Quinoprotein amine dehydrogenase"/>
    <property type="match status" value="1"/>
</dbReference>
<dbReference type="FunFam" id="3.30.160.60:FF:000306">
    <property type="entry name" value="Zinc finger and AT-hook domain containing"/>
    <property type="match status" value="1"/>
</dbReference>
<evidence type="ECO:0000256" key="7">
    <source>
        <dbReference type="ARBA" id="ARBA00023125"/>
    </source>
</evidence>
<feature type="region of interest" description="Disordered" evidence="11">
    <location>
        <begin position="489"/>
        <end position="570"/>
    </location>
</feature>
<evidence type="ECO:0000256" key="3">
    <source>
        <dbReference type="ARBA" id="ARBA00022737"/>
    </source>
</evidence>
<evidence type="ECO:0000256" key="5">
    <source>
        <dbReference type="ARBA" id="ARBA00022833"/>
    </source>
</evidence>
<dbReference type="GO" id="GO:0003677">
    <property type="term" value="F:DNA binding"/>
    <property type="evidence" value="ECO:0007669"/>
    <property type="project" value="UniProtKB-KW"/>
</dbReference>
<dbReference type="STRING" id="8022.A0A060YQT8"/>
<dbReference type="SUPFAM" id="SSF50978">
    <property type="entry name" value="WD40 repeat-like"/>
    <property type="match status" value="1"/>
</dbReference>
<evidence type="ECO:0000256" key="1">
    <source>
        <dbReference type="ARBA" id="ARBA00004123"/>
    </source>
</evidence>
<evidence type="ECO:0000256" key="10">
    <source>
        <dbReference type="PROSITE-ProRule" id="PRU00042"/>
    </source>
</evidence>
<dbReference type="InterPro" id="IPR036322">
    <property type="entry name" value="WD40_repeat_dom_sf"/>
</dbReference>
<organism evidence="13 14">
    <name type="scientific">Oncorhynchus mykiss</name>
    <name type="common">Rainbow trout</name>
    <name type="synonym">Salmo gairdneri</name>
    <dbReference type="NCBI Taxonomy" id="8022"/>
    <lineage>
        <taxon>Eukaryota</taxon>
        <taxon>Metazoa</taxon>
        <taxon>Chordata</taxon>
        <taxon>Craniata</taxon>
        <taxon>Vertebrata</taxon>
        <taxon>Euteleostomi</taxon>
        <taxon>Actinopterygii</taxon>
        <taxon>Neopterygii</taxon>
        <taxon>Teleostei</taxon>
        <taxon>Protacanthopterygii</taxon>
        <taxon>Salmoniformes</taxon>
        <taxon>Salmonidae</taxon>
        <taxon>Salmoninae</taxon>
        <taxon>Oncorhynchus</taxon>
    </lineage>
</organism>
<sequence length="589" mass="66920">MELVYNKSKPVAVTGMAFPAGDVNNYVVGSEEGMVYSASRHGSKAGIAEMFEGHQGPVTGISCHNAVGTVDFSHLFITSSFDWTVKLWSIKFEAQPGAADGKEEDRERSSKRPRPLRSERVSLVKEQEPAGGPKNPIISVVLTAHEALPGATRIVPIEATPAEPVAPADTDPQEAGQKRGFQEYSIQQAAYEVPLKSNRIGQTQLKIFTCEYCNKVFKFRHSLQAHLRTHTNEKPFKCPHCDYASAIKANLSVHLRKHTGEKFSCEHCSFQCLSKGHLKVHVERVHHKIKQHCLFCKKKYSDVKNLLKHMRESHDLEDKKVKDSYHEYSLQTREGKRQLLYDCQICDRKFKNELDRDRHMMVHGSERPFGCELCDHGCTKFQALQAHVRKHPFLYVCAACQQKFVSSVRLKAHLKEAHPESEEAVGFSESINSSFCLLEPGDDIKREMLRQDEIRMAEELSLLNAQQEEEEAFTGDPSEEQEASLVTLRGTGGGLAGDPSEEHEEALAGDPSEEQEEEEASLVTPQRKRRKPSLVTPQRSRGRRRPSLVTLQRSRRRSSLVTPQRNRRKDWERERNRWSLIRGLRRHAC</sequence>
<keyword evidence="8" id="KW-0804">Transcription</keyword>
<evidence type="ECO:0000256" key="8">
    <source>
        <dbReference type="ARBA" id="ARBA00023163"/>
    </source>
</evidence>
<evidence type="ECO:0000256" key="6">
    <source>
        <dbReference type="ARBA" id="ARBA00023015"/>
    </source>
</evidence>
<dbReference type="Pfam" id="PF00096">
    <property type="entry name" value="zf-C2H2"/>
    <property type="match status" value="2"/>
</dbReference>
<dbReference type="SUPFAM" id="SSF57667">
    <property type="entry name" value="beta-beta-alpha zinc fingers"/>
    <property type="match status" value="2"/>
</dbReference>
<dbReference type="GO" id="GO:0005634">
    <property type="term" value="C:nucleus"/>
    <property type="evidence" value="ECO:0007669"/>
    <property type="project" value="UniProtKB-SubCell"/>
</dbReference>
<keyword evidence="5" id="KW-0862">Zinc</keyword>
<keyword evidence="3" id="KW-0677">Repeat</keyword>
<feature type="compositionally biased region" description="Acidic residues" evidence="11">
    <location>
        <begin position="511"/>
        <end position="520"/>
    </location>
</feature>
<evidence type="ECO:0000256" key="4">
    <source>
        <dbReference type="ARBA" id="ARBA00022771"/>
    </source>
</evidence>
<dbReference type="FunFam" id="3.30.160.60:FF:001388">
    <property type="entry name" value="Zinc finger and AT-hook domain containing"/>
    <property type="match status" value="1"/>
</dbReference>
<dbReference type="AlphaFoldDB" id="A0A060YQT8"/>
<dbReference type="InterPro" id="IPR013087">
    <property type="entry name" value="Znf_C2H2_type"/>
</dbReference>
<feature type="domain" description="C2H2-type" evidence="12">
    <location>
        <begin position="341"/>
        <end position="368"/>
    </location>
</feature>
<dbReference type="SMART" id="SM00355">
    <property type="entry name" value="ZnF_C2H2"/>
    <property type="match status" value="7"/>
</dbReference>
<evidence type="ECO:0000259" key="12">
    <source>
        <dbReference type="PROSITE" id="PS50157"/>
    </source>
</evidence>
<evidence type="ECO:0000256" key="2">
    <source>
        <dbReference type="ARBA" id="ARBA00022723"/>
    </source>
</evidence>
<keyword evidence="6" id="KW-0805">Transcription regulation</keyword>
<feature type="compositionally biased region" description="Basic and acidic residues" evidence="11">
    <location>
        <begin position="100"/>
        <end position="128"/>
    </location>
</feature>
<dbReference type="PANTHER" id="PTHR24406">
    <property type="entry name" value="TRANSCRIPTIONAL REPRESSOR CTCFL-RELATED"/>
    <property type="match status" value="1"/>
</dbReference>
<evidence type="ECO:0000313" key="13">
    <source>
        <dbReference type="EMBL" id="CDQ93937.1"/>
    </source>
</evidence>
<dbReference type="Gene3D" id="3.30.160.60">
    <property type="entry name" value="Classic Zinc Finger"/>
    <property type="match status" value="5"/>
</dbReference>
<gene>
    <name evidence="13" type="ORF">GSONMT00021461001</name>
</gene>
<dbReference type="GO" id="GO:0008270">
    <property type="term" value="F:zinc ion binding"/>
    <property type="evidence" value="ECO:0007669"/>
    <property type="project" value="UniProtKB-KW"/>
</dbReference>
<reference evidence="13" key="1">
    <citation type="journal article" date="2014" name="Nat. Commun.">
        <title>The rainbow trout genome provides novel insights into evolution after whole-genome duplication in vertebrates.</title>
        <authorList>
            <person name="Berthelot C."/>
            <person name="Brunet F."/>
            <person name="Chalopin D."/>
            <person name="Juanchich A."/>
            <person name="Bernard M."/>
            <person name="Noel B."/>
            <person name="Bento P."/>
            <person name="Da Silva C."/>
            <person name="Labadie K."/>
            <person name="Alberti A."/>
            <person name="Aury J.M."/>
            <person name="Louis A."/>
            <person name="Dehais P."/>
            <person name="Bardou P."/>
            <person name="Montfort J."/>
            <person name="Klopp C."/>
            <person name="Cabau C."/>
            <person name="Gaspin C."/>
            <person name="Thorgaard G.H."/>
            <person name="Boussaha M."/>
            <person name="Quillet E."/>
            <person name="Guyomard R."/>
            <person name="Galiana D."/>
            <person name="Bobe J."/>
            <person name="Volff J.N."/>
            <person name="Genet C."/>
            <person name="Wincker P."/>
            <person name="Jaillon O."/>
            <person name="Roest Crollius H."/>
            <person name="Guiguen Y."/>
        </authorList>
    </citation>
    <scope>NUCLEOTIDE SEQUENCE [LARGE SCALE GENOMIC DNA]</scope>
</reference>
<proteinExistence type="predicted"/>
<dbReference type="PROSITE" id="PS50157">
    <property type="entry name" value="ZINC_FINGER_C2H2_2"/>
    <property type="match status" value="5"/>
</dbReference>
<comment type="subcellular location">
    <subcellularLocation>
        <location evidence="1">Nucleus</location>
    </subcellularLocation>
</comment>
<reference evidence="13" key="2">
    <citation type="submission" date="2014-03" db="EMBL/GenBank/DDBJ databases">
        <authorList>
            <person name="Genoscope - CEA"/>
        </authorList>
    </citation>
    <scope>NUCLEOTIDE SEQUENCE</scope>
</reference>
<feature type="region of interest" description="Disordered" evidence="11">
    <location>
        <begin position="96"/>
        <end position="131"/>
    </location>
</feature>
<evidence type="ECO:0000256" key="11">
    <source>
        <dbReference type="SAM" id="MobiDB-lite"/>
    </source>
</evidence>
<dbReference type="EMBL" id="FR916372">
    <property type="protein sequence ID" value="CDQ93937.1"/>
    <property type="molecule type" value="Genomic_DNA"/>
</dbReference>
<dbReference type="InterPro" id="IPR050888">
    <property type="entry name" value="ZnF_C2H2-type_TF"/>
</dbReference>
<dbReference type="FunFam" id="3.30.160.60:FF:000401">
    <property type="entry name" value="Zinc finger and AT-hook domain containing"/>
    <property type="match status" value="1"/>
</dbReference>
<feature type="domain" description="C2H2-type" evidence="12">
    <location>
        <begin position="236"/>
        <end position="263"/>
    </location>
</feature>
<feature type="domain" description="C2H2-type" evidence="12">
    <location>
        <begin position="208"/>
        <end position="235"/>
    </location>
</feature>
<evidence type="ECO:0000313" key="14">
    <source>
        <dbReference type="Proteomes" id="UP000193380"/>
    </source>
</evidence>
<dbReference type="SMART" id="SM00320">
    <property type="entry name" value="WD40"/>
    <property type="match status" value="1"/>
</dbReference>
<dbReference type="PaxDb" id="8022-A0A060YQT8"/>
<dbReference type="InterPro" id="IPR015943">
    <property type="entry name" value="WD40/YVTN_repeat-like_dom_sf"/>
</dbReference>
<dbReference type="FunFam" id="3.30.160.60:FF:000255">
    <property type="entry name" value="Zinc finger and AT-hook domain containing"/>
    <property type="match status" value="1"/>
</dbReference>
<feature type="domain" description="C2H2-type" evidence="12">
    <location>
        <begin position="291"/>
        <end position="319"/>
    </location>
</feature>
<name>A0A060YQT8_ONCMY</name>
<evidence type="ECO:0000256" key="9">
    <source>
        <dbReference type="ARBA" id="ARBA00023242"/>
    </source>
</evidence>
<protein>
    <recommendedName>
        <fullName evidence="12">C2H2-type domain-containing protein</fullName>
    </recommendedName>
</protein>
<dbReference type="InterPro" id="IPR036236">
    <property type="entry name" value="Znf_C2H2_sf"/>
</dbReference>
<keyword evidence="7" id="KW-0238">DNA-binding</keyword>
<keyword evidence="9" id="KW-0539">Nucleus</keyword>
<feature type="domain" description="C2H2-type" evidence="12">
    <location>
        <begin position="395"/>
        <end position="423"/>
    </location>
</feature>
<dbReference type="PROSITE" id="PS00028">
    <property type="entry name" value="ZINC_FINGER_C2H2_1"/>
    <property type="match status" value="5"/>
</dbReference>
<keyword evidence="2" id="KW-0479">Metal-binding</keyword>
<keyword evidence="4 10" id="KW-0863">Zinc-finger</keyword>
<accession>A0A060YQT8</accession>
<dbReference type="InterPro" id="IPR001680">
    <property type="entry name" value="WD40_rpt"/>
</dbReference>
<dbReference type="Proteomes" id="UP000193380">
    <property type="component" value="Unassembled WGS sequence"/>
</dbReference>